<evidence type="ECO:0000256" key="3">
    <source>
        <dbReference type="ARBA" id="ARBA00022475"/>
    </source>
</evidence>
<evidence type="ECO:0000256" key="2">
    <source>
        <dbReference type="ARBA" id="ARBA00021549"/>
    </source>
</evidence>
<evidence type="ECO:0000256" key="9">
    <source>
        <dbReference type="ARBA" id="ARBA00025772"/>
    </source>
</evidence>
<dbReference type="Pfam" id="PF07963">
    <property type="entry name" value="N_methyl"/>
    <property type="match status" value="1"/>
</dbReference>
<keyword evidence="14" id="KW-1185">Reference proteome</keyword>
<evidence type="ECO:0000259" key="12">
    <source>
        <dbReference type="Pfam" id="PF12019"/>
    </source>
</evidence>
<evidence type="ECO:0000256" key="10">
    <source>
        <dbReference type="ARBA" id="ARBA00030775"/>
    </source>
</evidence>
<keyword evidence="7 11" id="KW-1133">Transmembrane helix</keyword>
<proteinExistence type="inferred from homology"/>
<dbReference type="EMBL" id="CP136522">
    <property type="protein sequence ID" value="WOT04287.1"/>
    <property type="molecule type" value="Genomic_DNA"/>
</dbReference>
<dbReference type="SUPFAM" id="SSF54523">
    <property type="entry name" value="Pili subunits"/>
    <property type="match status" value="1"/>
</dbReference>
<evidence type="ECO:0000256" key="8">
    <source>
        <dbReference type="ARBA" id="ARBA00023136"/>
    </source>
</evidence>
<keyword evidence="6 11" id="KW-0812">Transmembrane</keyword>
<evidence type="ECO:0000256" key="6">
    <source>
        <dbReference type="ARBA" id="ARBA00022692"/>
    </source>
</evidence>
<feature type="transmembrane region" description="Helical" evidence="11">
    <location>
        <begin position="12"/>
        <end position="34"/>
    </location>
</feature>
<comment type="similarity">
    <text evidence="9">Belongs to the GSP H family.</text>
</comment>
<dbReference type="InterPro" id="IPR012902">
    <property type="entry name" value="N_methyl_site"/>
</dbReference>
<reference evidence="13 14" key="1">
    <citation type="submission" date="2023-10" db="EMBL/GenBank/DDBJ databases">
        <title>Complete genome sequence of Shewanella sp. DAU334.</title>
        <authorList>
            <person name="Lee Y.-S."/>
            <person name="Jeong H.-R."/>
            <person name="Hwang E.-J."/>
            <person name="Choi Y.-L."/>
            <person name="Kim G.-D."/>
        </authorList>
    </citation>
    <scope>NUCLEOTIDE SEQUENCE [LARGE SCALE GENOMIC DNA]</scope>
    <source>
        <strain evidence="13 14">DAU334</strain>
    </source>
</reference>
<dbReference type="InterPro" id="IPR022346">
    <property type="entry name" value="T2SS_GspH"/>
</dbReference>
<evidence type="ECO:0000313" key="13">
    <source>
        <dbReference type="EMBL" id="WOT04287.1"/>
    </source>
</evidence>
<dbReference type="Proteomes" id="UP001529491">
    <property type="component" value="Chromosome"/>
</dbReference>
<sequence>MNRGQYYQRAFTLVEVMVTLVIATILITIAAPSFTDFYDNSRSESANSVIKQSFTSARSNAISYGAIVVLCPLTGSTCGSDWINGFDVFIDGNANGTYESSGDQLIRSIDAFNSKDFIKTTVNTISFSAEGMLTGTSSSQRFIYCPSSKTNENARGIEVSISGKISTLTGAVNCS</sequence>
<evidence type="ECO:0000256" key="5">
    <source>
        <dbReference type="ARBA" id="ARBA00022519"/>
    </source>
</evidence>
<evidence type="ECO:0000256" key="7">
    <source>
        <dbReference type="ARBA" id="ARBA00022989"/>
    </source>
</evidence>
<dbReference type="Gene3D" id="3.55.40.10">
    <property type="entry name" value="minor pseudopilin epsh domain"/>
    <property type="match status" value="1"/>
</dbReference>
<dbReference type="NCBIfam" id="TIGR02532">
    <property type="entry name" value="IV_pilin_GFxxxE"/>
    <property type="match status" value="1"/>
</dbReference>
<evidence type="ECO:0000256" key="1">
    <source>
        <dbReference type="ARBA" id="ARBA00004377"/>
    </source>
</evidence>
<name>A0ABZ0JWQ4_9GAMM</name>
<evidence type="ECO:0000313" key="14">
    <source>
        <dbReference type="Proteomes" id="UP001529491"/>
    </source>
</evidence>
<accession>A0ABZ0JWQ4</accession>
<evidence type="ECO:0000256" key="11">
    <source>
        <dbReference type="SAM" id="Phobius"/>
    </source>
</evidence>
<dbReference type="InterPro" id="IPR045584">
    <property type="entry name" value="Pilin-like"/>
</dbReference>
<evidence type="ECO:0000256" key="4">
    <source>
        <dbReference type="ARBA" id="ARBA00022481"/>
    </source>
</evidence>
<keyword evidence="8 11" id="KW-0472">Membrane</keyword>
<keyword evidence="3" id="KW-1003">Cell membrane</keyword>
<comment type="subcellular location">
    <subcellularLocation>
        <location evidence="1">Cell inner membrane</location>
        <topology evidence="1">Single-pass membrane protein</topology>
    </subcellularLocation>
</comment>
<gene>
    <name evidence="13" type="ORF">RGE70_13250</name>
</gene>
<protein>
    <recommendedName>
        <fullName evidence="2">Type II secretion system protein H</fullName>
    </recommendedName>
    <alternativeName>
        <fullName evidence="10">General secretion pathway protein H</fullName>
    </alternativeName>
</protein>
<dbReference type="Pfam" id="PF12019">
    <property type="entry name" value="GspH"/>
    <property type="match status" value="1"/>
</dbReference>
<dbReference type="RefSeq" id="WP_310471915.1">
    <property type="nucleotide sequence ID" value="NZ_CP136522.1"/>
</dbReference>
<organism evidence="13 14">
    <name type="scientific">Shewanella youngdeokensis</name>
    <dbReference type="NCBI Taxonomy" id="2999068"/>
    <lineage>
        <taxon>Bacteria</taxon>
        <taxon>Pseudomonadati</taxon>
        <taxon>Pseudomonadota</taxon>
        <taxon>Gammaproteobacteria</taxon>
        <taxon>Alteromonadales</taxon>
        <taxon>Shewanellaceae</taxon>
        <taxon>Shewanella</taxon>
    </lineage>
</organism>
<keyword evidence="4" id="KW-0488">Methylation</keyword>
<keyword evidence="5" id="KW-0997">Cell inner membrane</keyword>
<feature type="domain" description="General secretion pathway GspH" evidence="12">
    <location>
        <begin position="51"/>
        <end position="163"/>
    </location>
</feature>